<sequence>MLAPGSGTADAGPDDQCRAKVSTNLDLVVAAGVSHLVREVFIATEFVAILSPTFWWIIGRMRSAAPVWSRVDSFIVVPASTQWDMNLRRIEAGNDMTEILAIGDALAELMPGLRKLDLGVYCLLPKIGEMCGHMAGRVASQLLTFTAWDTMYRREDCRLDAIRDLRMWNKGATGWRSPRISADTLERLDMVQCIDDNLCSFIDTNSGTNRTIVFRKLKSLRFWPLSYHGTNRIGADARPYHQRLHLPALRKLGVNCYAADCLLWSSVVLPANMDSLDLSMASATCESIAQTTLPKVKHLRLKAYDVYLHTTTTTIRAIDRILVEAGGYESKMLSITDSITSVHPDSLACTGLTWLLLDGPTSVDDLLGFLQKQSRLHYLNLGRVTVGDTHADMSIPSSDDDRLVAPLHATLARLAFAVEGGREVRGKATALTTRLMLGLPALASIHASPILKRQIVDFVGEYVHRYPHLAGVNIELLF</sequence>
<gene>
    <name evidence="1" type="ORF">H4R21_002352</name>
</gene>
<protein>
    <submittedName>
        <fullName evidence="1">Uncharacterized protein</fullName>
    </submittedName>
</protein>
<organism evidence="1 2">
    <name type="scientific">Coemansia helicoidea</name>
    <dbReference type="NCBI Taxonomy" id="1286919"/>
    <lineage>
        <taxon>Eukaryota</taxon>
        <taxon>Fungi</taxon>
        <taxon>Fungi incertae sedis</taxon>
        <taxon>Zoopagomycota</taxon>
        <taxon>Kickxellomycotina</taxon>
        <taxon>Kickxellomycetes</taxon>
        <taxon>Kickxellales</taxon>
        <taxon>Kickxellaceae</taxon>
        <taxon>Coemansia</taxon>
    </lineage>
</organism>
<dbReference type="Proteomes" id="UP001140087">
    <property type="component" value="Unassembled WGS sequence"/>
</dbReference>
<accession>A0ACC1L6V1</accession>
<name>A0ACC1L6V1_9FUNG</name>
<keyword evidence="2" id="KW-1185">Reference proteome</keyword>
<dbReference type="EMBL" id="JANBUN010000592">
    <property type="protein sequence ID" value="KAJ2802606.1"/>
    <property type="molecule type" value="Genomic_DNA"/>
</dbReference>
<evidence type="ECO:0000313" key="2">
    <source>
        <dbReference type="Proteomes" id="UP001140087"/>
    </source>
</evidence>
<proteinExistence type="predicted"/>
<comment type="caution">
    <text evidence="1">The sequence shown here is derived from an EMBL/GenBank/DDBJ whole genome shotgun (WGS) entry which is preliminary data.</text>
</comment>
<reference evidence="1" key="1">
    <citation type="submission" date="2022-07" db="EMBL/GenBank/DDBJ databases">
        <title>Phylogenomic reconstructions and comparative analyses of Kickxellomycotina fungi.</title>
        <authorList>
            <person name="Reynolds N.K."/>
            <person name="Stajich J.E."/>
            <person name="Barry K."/>
            <person name="Grigoriev I.V."/>
            <person name="Crous P."/>
            <person name="Smith M.E."/>
        </authorList>
    </citation>
    <scope>NUCLEOTIDE SEQUENCE</scope>
    <source>
        <strain evidence="1">BCRC 34780</strain>
    </source>
</reference>
<evidence type="ECO:0000313" key="1">
    <source>
        <dbReference type="EMBL" id="KAJ2802606.1"/>
    </source>
</evidence>